<dbReference type="SUPFAM" id="SSF50341">
    <property type="entry name" value="CheW-like"/>
    <property type="match status" value="1"/>
</dbReference>
<protein>
    <submittedName>
        <fullName evidence="1">Chemotaxis protein CheW</fullName>
    </submittedName>
</protein>
<evidence type="ECO:0000313" key="1">
    <source>
        <dbReference type="EMBL" id="MCW6038179.1"/>
    </source>
</evidence>
<organism evidence="1 2">
    <name type="scientific">Spirulina subsalsa FACHB-351</name>
    <dbReference type="NCBI Taxonomy" id="234711"/>
    <lineage>
        <taxon>Bacteria</taxon>
        <taxon>Bacillati</taxon>
        <taxon>Cyanobacteriota</taxon>
        <taxon>Cyanophyceae</taxon>
        <taxon>Spirulinales</taxon>
        <taxon>Spirulinaceae</taxon>
        <taxon>Spirulina</taxon>
    </lineage>
</organism>
<name>A0ABT3L9L1_9CYAN</name>
<comment type="caution">
    <text evidence="1">The sequence shown here is derived from an EMBL/GenBank/DDBJ whole genome shotgun (WGS) entry which is preliminary data.</text>
</comment>
<dbReference type="EMBL" id="JAIHOM010000114">
    <property type="protein sequence ID" value="MCW6038179.1"/>
    <property type="molecule type" value="Genomic_DNA"/>
</dbReference>
<evidence type="ECO:0000313" key="2">
    <source>
        <dbReference type="Proteomes" id="UP001526426"/>
    </source>
</evidence>
<keyword evidence="2" id="KW-1185">Reference proteome</keyword>
<dbReference type="Proteomes" id="UP001526426">
    <property type="component" value="Unassembled WGS sequence"/>
</dbReference>
<reference evidence="1 2" key="1">
    <citation type="submission" date="2021-08" db="EMBL/GenBank/DDBJ databases">
        <title>Draft genome sequence of Spirulina subsalsa with high tolerance to salinity and hype-accumulation of phycocyanin.</title>
        <authorList>
            <person name="Pei H."/>
            <person name="Jiang L."/>
        </authorList>
    </citation>
    <scope>NUCLEOTIDE SEQUENCE [LARGE SCALE GENOMIC DNA]</scope>
    <source>
        <strain evidence="1 2">FACHB-351</strain>
    </source>
</reference>
<dbReference type="InterPro" id="IPR036061">
    <property type="entry name" value="CheW-like_dom_sf"/>
</dbReference>
<proteinExistence type="predicted"/>
<accession>A0ABT3L9L1</accession>
<gene>
    <name evidence="1" type="ORF">K4A83_18155</name>
</gene>
<dbReference type="RefSeq" id="WP_265266081.1">
    <property type="nucleotide sequence ID" value="NZ_JAIHOM010000114.1"/>
</dbReference>
<sequence length="155" mass="17867">MTDFKRRFQAKKQQTPIPTQKVLVFSLGPEQYAIAIEQVLRIVTDFTPHGQLHNGHSLVKYQEDVITLLNLQENFPQIPPLTSTPYLMICYNPHSQTTPDYIGIPLTEMPKVLDIPLPQFAPLPPSYDTQQELKGIEQVIYPEQGGIIFYRKFWV</sequence>